<accession>E1RGK0</accession>
<dbReference type="eggNOG" id="arCOG06904">
    <property type="taxonomic scope" value="Archaea"/>
</dbReference>
<proteinExistence type="predicted"/>
<dbReference type="HOGENOM" id="CLU_1217585_0_0_2"/>
<dbReference type="OrthoDB" id="374644at2157"/>
<feature type="transmembrane region" description="Helical" evidence="1">
    <location>
        <begin position="6"/>
        <end position="27"/>
    </location>
</feature>
<keyword evidence="1" id="KW-0472">Membrane</keyword>
<reference evidence="2 3" key="1">
    <citation type="journal article" date="2010" name="Stand. Genomic Sci.">
        <title>Complete genome sequence of Methanoplanus petrolearius type strain (SEBR 4847).</title>
        <authorList>
            <person name="Brambilla E."/>
            <person name="Djao O.D."/>
            <person name="Daligault H."/>
            <person name="Lapidus A."/>
            <person name="Lucas S."/>
            <person name="Hammon N."/>
            <person name="Nolan M."/>
            <person name="Tice H."/>
            <person name="Cheng J.F."/>
            <person name="Han C."/>
            <person name="Tapia R."/>
            <person name="Goodwin L."/>
            <person name="Pitluck S."/>
            <person name="Liolios K."/>
            <person name="Ivanova N."/>
            <person name="Mavromatis K."/>
            <person name="Mikhailova N."/>
            <person name="Pati A."/>
            <person name="Chen A."/>
            <person name="Palaniappan K."/>
            <person name="Land M."/>
            <person name="Hauser L."/>
            <person name="Chang Y.J."/>
            <person name="Jeffries C.D."/>
            <person name="Rohde M."/>
            <person name="Spring S."/>
            <person name="Sikorski J."/>
            <person name="Goker M."/>
            <person name="Woyke T."/>
            <person name="Bristow J."/>
            <person name="Eisen J.A."/>
            <person name="Markowitz V."/>
            <person name="Hugenholtz P."/>
            <person name="Kyrpides N.C."/>
            <person name="Klenk H.P."/>
        </authorList>
    </citation>
    <scope>NUCLEOTIDE SEQUENCE [LARGE SCALE GENOMIC DNA]</scope>
    <source>
        <strain evidence="3">DSM 11571 / OCM 486 / SEBR 4847</strain>
    </source>
</reference>
<evidence type="ECO:0000256" key="1">
    <source>
        <dbReference type="SAM" id="Phobius"/>
    </source>
</evidence>
<organism evidence="2 3">
    <name type="scientific">Methanolacinia petrolearia (strain DSM 11571 / OCM 486 / SEBR 4847)</name>
    <name type="common">Methanoplanus petrolearius</name>
    <dbReference type="NCBI Taxonomy" id="679926"/>
    <lineage>
        <taxon>Archaea</taxon>
        <taxon>Methanobacteriati</taxon>
        <taxon>Methanobacteriota</taxon>
        <taxon>Stenosarchaea group</taxon>
        <taxon>Methanomicrobia</taxon>
        <taxon>Methanomicrobiales</taxon>
        <taxon>Methanomicrobiaceae</taxon>
        <taxon>Methanolacinia</taxon>
    </lineage>
</organism>
<keyword evidence="3" id="KW-1185">Reference proteome</keyword>
<keyword evidence="1" id="KW-0812">Transmembrane</keyword>
<sequence precursor="true">MKNTHIMAGVIFILLFLLCLLAGIIVIGDGDSGNEMPSSNESVKNTLDLSDPTITEWNNIQRVSNNTDFQDFQGYIDSYNTTYELRNYENGIISLDDFLGPIVSFIDDNPTGAGEISVYKEYYKLYFDFVNDSGEITGETEYKCYSPGECYNVTLFMAGNPELEQIFGGDCIPVYDEFEYFCYLNCSYDSGEEAYFVFHNHQVVFYYQDEEIMESFDQWFDGIPEYH</sequence>
<dbReference type="KEGG" id="mpi:Mpet_0437"/>
<evidence type="ECO:0000313" key="3">
    <source>
        <dbReference type="Proteomes" id="UP000006565"/>
    </source>
</evidence>
<evidence type="ECO:0000313" key="2">
    <source>
        <dbReference type="EMBL" id="ADN35211.1"/>
    </source>
</evidence>
<dbReference type="EMBL" id="CP002117">
    <property type="protein sequence ID" value="ADN35211.1"/>
    <property type="molecule type" value="Genomic_DNA"/>
</dbReference>
<protein>
    <submittedName>
        <fullName evidence="2">Uncharacterized protein</fullName>
    </submittedName>
</protein>
<dbReference type="GeneID" id="9742885"/>
<name>E1RGK0_METP4</name>
<dbReference type="RefSeq" id="WP_013328389.1">
    <property type="nucleotide sequence ID" value="NC_014507.1"/>
</dbReference>
<gene>
    <name evidence="2" type="ordered locus">Mpet_0437</name>
</gene>
<keyword evidence="1" id="KW-1133">Transmembrane helix</keyword>
<dbReference type="AlphaFoldDB" id="E1RGK0"/>
<dbReference type="Proteomes" id="UP000006565">
    <property type="component" value="Chromosome"/>
</dbReference>